<dbReference type="InterPro" id="IPR056632">
    <property type="entry name" value="DUF7730"/>
</dbReference>
<evidence type="ECO:0000259" key="1">
    <source>
        <dbReference type="Pfam" id="PF24864"/>
    </source>
</evidence>
<keyword evidence="3" id="KW-1185">Reference proteome</keyword>
<comment type="caution">
    <text evidence="2">The sequence shown here is derived from an EMBL/GenBank/DDBJ whole genome shotgun (WGS) entry which is preliminary data.</text>
</comment>
<dbReference type="AlphaFoldDB" id="A0A0F8VRG6"/>
<dbReference type="OrthoDB" id="62952at2759"/>
<reference evidence="2 3" key="1">
    <citation type="submission" date="2015-02" db="EMBL/GenBank/DDBJ databases">
        <title>Draft Genome Sequences of Two Closely-Related Aflatoxigenic Aspergillus Species Obtained from the Cote d'Ivoire.</title>
        <authorList>
            <person name="Moore G.G."/>
            <person name="Beltz S.B."/>
            <person name="Mack B.M."/>
        </authorList>
    </citation>
    <scope>NUCLEOTIDE SEQUENCE [LARGE SCALE GENOMIC DNA]</scope>
    <source>
        <strain evidence="2 3">SRRC1432</strain>
    </source>
</reference>
<feature type="domain" description="DUF7730" evidence="1">
    <location>
        <begin position="31"/>
        <end position="187"/>
    </location>
</feature>
<dbReference type="VEuPathDB" id="FungiDB:P175DRAFT_0544814"/>
<dbReference type="Proteomes" id="UP000034947">
    <property type="component" value="Unassembled WGS sequence"/>
</dbReference>
<dbReference type="PANTHER" id="PTHR38790">
    <property type="entry name" value="2EXR DOMAIN-CONTAINING PROTEIN-RELATED"/>
    <property type="match status" value="1"/>
</dbReference>
<sequence>MSVKQIRTDYSESVSETIGSCDEDPTPLRPSYFLAFPREIRYIIYSYVFSVSSSQLELIHVAIEKNPSGPRLHMGPGHDNKPPVKLQYTLTPGIQLPVALLRANSQIYREALPVLYSGIIFTFRSNPASLTYLFDRLSDHARHSVRYLQLRPVPLFVDRVKPLGEQLSWAVLCAQIARLPALRRVSVLYPSTKDLESKTVEFHYQRYGKWLALIKVGKEPVFEKENCSQSEIERFHSRFLDIVKPPAQDAAGSEDSKWT</sequence>
<dbReference type="EMBL" id="JYKN01000084">
    <property type="protein sequence ID" value="KKK25806.1"/>
    <property type="molecule type" value="Genomic_DNA"/>
</dbReference>
<proteinExistence type="predicted"/>
<accession>A0A0F8VRG6</accession>
<dbReference type="Pfam" id="PF24864">
    <property type="entry name" value="DUF7730"/>
    <property type="match status" value="1"/>
</dbReference>
<protein>
    <recommendedName>
        <fullName evidence="1">DUF7730 domain-containing protein</fullName>
    </recommendedName>
</protein>
<evidence type="ECO:0000313" key="3">
    <source>
        <dbReference type="Proteomes" id="UP000034947"/>
    </source>
</evidence>
<dbReference type="PANTHER" id="PTHR38790:SF8">
    <property type="entry name" value="F-BOX DOMAIN-CONTAINING PROTEIN"/>
    <property type="match status" value="1"/>
</dbReference>
<evidence type="ECO:0000313" key="2">
    <source>
        <dbReference type="EMBL" id="KKK25806.1"/>
    </source>
</evidence>
<name>A0A0F8VRG6_9EURO</name>
<gene>
    <name evidence="2" type="ORF">AOCH_002423</name>
</gene>
<organism evidence="2 3">
    <name type="scientific">Aspergillus ochraceoroseus</name>
    <dbReference type="NCBI Taxonomy" id="138278"/>
    <lineage>
        <taxon>Eukaryota</taxon>
        <taxon>Fungi</taxon>
        <taxon>Dikarya</taxon>
        <taxon>Ascomycota</taxon>
        <taxon>Pezizomycotina</taxon>
        <taxon>Eurotiomycetes</taxon>
        <taxon>Eurotiomycetidae</taxon>
        <taxon>Eurotiales</taxon>
        <taxon>Aspergillaceae</taxon>
        <taxon>Aspergillus</taxon>
        <taxon>Aspergillus subgen. Nidulantes</taxon>
    </lineage>
</organism>